<dbReference type="InterPro" id="IPR052057">
    <property type="entry name" value="IS150/IS1296_orfA-like"/>
</dbReference>
<dbReference type="EMBL" id="UHFR01000005">
    <property type="protein sequence ID" value="SUN76191.1"/>
    <property type="molecule type" value="Genomic_DNA"/>
</dbReference>
<gene>
    <name evidence="3" type="ORF">NCTC13765_00361</name>
    <name evidence="4" type="ORF">NCTC13765_00655</name>
    <name evidence="5" type="ORF">NCTC13765_00807</name>
    <name evidence="6" type="ORF">NCTC13765_00977</name>
    <name evidence="7" type="ORF">NCTC13765_01094</name>
    <name evidence="8" type="ORF">NCTC13765_01404</name>
    <name evidence="9" type="ORF">NCTC13765_01540</name>
</gene>
<dbReference type="EMBL" id="UHFR01000005">
    <property type="protein sequence ID" value="SUN76319.1"/>
    <property type="molecule type" value="Genomic_DNA"/>
</dbReference>
<dbReference type="PANTHER" id="PTHR33795:SF1">
    <property type="entry name" value="INSERTION ELEMENT IS150 PROTEIN INSJ"/>
    <property type="match status" value="1"/>
</dbReference>
<dbReference type="AlphaFoldDB" id="A0A380KY48"/>
<sequence>MAKKGSRFTRYSPEFKLQVVEDYLSGQSGGMSSIVKKYGLKSDSQVRNWTRKYRENPTLLKRDLRGSKSSGRPNSIKLEELSLEEQNRYLRMENDILKTLRALLDQ</sequence>
<dbReference type="RefSeq" id="WP_018372505.1">
    <property type="nucleotide sequence ID" value="NZ_UHFR01000005.1"/>
</dbReference>
<dbReference type="EMBL" id="UHFR01000005">
    <property type="protein sequence ID" value="SUN75920.1"/>
    <property type="molecule type" value="Genomic_DNA"/>
</dbReference>
<evidence type="ECO:0000313" key="7">
    <source>
        <dbReference type="EMBL" id="SUN76598.1"/>
    </source>
</evidence>
<dbReference type="Pfam" id="PF13518">
    <property type="entry name" value="HTH_28"/>
    <property type="match status" value="1"/>
</dbReference>
<dbReference type="SUPFAM" id="SSF46689">
    <property type="entry name" value="Homeodomain-like"/>
    <property type="match status" value="1"/>
</dbReference>
<feature type="domain" description="Insertion element IS150 protein InsJ-like helix-turn-helix" evidence="2">
    <location>
        <begin position="15"/>
        <end position="56"/>
    </location>
</feature>
<dbReference type="EMBL" id="UHFR01000005">
    <property type="protein sequence ID" value="SUN77018.1"/>
    <property type="molecule type" value="Genomic_DNA"/>
</dbReference>
<evidence type="ECO:0000313" key="5">
    <source>
        <dbReference type="EMBL" id="SUN76319.1"/>
    </source>
</evidence>
<dbReference type="InterPro" id="IPR055247">
    <property type="entry name" value="InsJ-like_HTH"/>
</dbReference>
<organism evidence="8 10">
    <name type="scientific">Streptococcus massiliensis</name>
    <dbReference type="NCBI Taxonomy" id="313439"/>
    <lineage>
        <taxon>Bacteria</taxon>
        <taxon>Bacillati</taxon>
        <taxon>Bacillota</taxon>
        <taxon>Bacilli</taxon>
        <taxon>Lactobacillales</taxon>
        <taxon>Streptococcaceae</taxon>
        <taxon>Streptococcus</taxon>
    </lineage>
</organism>
<dbReference type="EMBL" id="UHFR01000005">
    <property type="protein sequence ID" value="SUN76903.1"/>
    <property type="molecule type" value="Genomic_DNA"/>
</dbReference>
<evidence type="ECO:0000256" key="1">
    <source>
        <dbReference type="ARBA" id="ARBA00038232"/>
    </source>
</evidence>
<dbReference type="PANTHER" id="PTHR33795">
    <property type="entry name" value="INSERTION ELEMENT IS150 PROTEIN INSJ"/>
    <property type="match status" value="1"/>
</dbReference>
<dbReference type="EMBL" id="UHFR01000005">
    <property type="protein sequence ID" value="SUN76485.1"/>
    <property type="molecule type" value="Genomic_DNA"/>
</dbReference>
<dbReference type="Proteomes" id="UP000254634">
    <property type="component" value="Unassembled WGS sequence"/>
</dbReference>
<evidence type="ECO:0000313" key="8">
    <source>
        <dbReference type="EMBL" id="SUN76903.1"/>
    </source>
</evidence>
<evidence type="ECO:0000259" key="2">
    <source>
        <dbReference type="Pfam" id="PF13518"/>
    </source>
</evidence>
<protein>
    <submittedName>
        <fullName evidence="8">Transposase</fullName>
    </submittedName>
</protein>
<evidence type="ECO:0000313" key="10">
    <source>
        <dbReference type="Proteomes" id="UP000254634"/>
    </source>
</evidence>
<evidence type="ECO:0000313" key="4">
    <source>
        <dbReference type="EMBL" id="SUN76191.1"/>
    </source>
</evidence>
<evidence type="ECO:0000313" key="3">
    <source>
        <dbReference type="EMBL" id="SUN75920.1"/>
    </source>
</evidence>
<dbReference type="EMBL" id="UHFR01000005">
    <property type="protein sequence ID" value="SUN76598.1"/>
    <property type="molecule type" value="Genomic_DNA"/>
</dbReference>
<dbReference type="STRING" id="1123307.GCA_000380065_01790"/>
<accession>A0A380KY48</accession>
<reference evidence="8" key="1">
    <citation type="submission" date="2018-06" db="EMBL/GenBank/DDBJ databases">
        <authorList>
            <consortium name="Pathogen Informatics"/>
            <person name="Doyle S."/>
        </authorList>
    </citation>
    <scope>NUCLEOTIDE SEQUENCE [LARGE SCALE GENOMIC DNA]</scope>
    <source>
        <strain evidence="8">NCTC13765</strain>
    </source>
</reference>
<dbReference type="Gene3D" id="1.10.10.60">
    <property type="entry name" value="Homeodomain-like"/>
    <property type="match status" value="1"/>
</dbReference>
<evidence type="ECO:0000313" key="6">
    <source>
        <dbReference type="EMBL" id="SUN76485.1"/>
    </source>
</evidence>
<dbReference type="InterPro" id="IPR009057">
    <property type="entry name" value="Homeodomain-like_sf"/>
</dbReference>
<comment type="similarity">
    <text evidence="1">Belongs to the IS150/IS1296 orfA family.</text>
</comment>
<dbReference type="OrthoDB" id="2229337at2"/>
<proteinExistence type="inferred from homology"/>
<keyword evidence="10" id="KW-1185">Reference proteome</keyword>
<name>A0A380KY48_9STRE</name>
<evidence type="ECO:0000313" key="9">
    <source>
        <dbReference type="EMBL" id="SUN77018.1"/>
    </source>
</evidence>